<evidence type="ECO:0000313" key="1">
    <source>
        <dbReference type="EMBL" id="KXS95081.1"/>
    </source>
</evidence>
<comment type="caution">
    <text evidence="1">The sequence shown here is derived from an EMBL/GenBank/DDBJ whole genome shotgun (WGS) entry which is preliminary data.</text>
</comment>
<accession>A0A139GY36</accession>
<dbReference type="Proteomes" id="UP000070133">
    <property type="component" value="Unassembled WGS sequence"/>
</dbReference>
<sequence length="65" mass="7140">MAICTGYVRNDSGGYSPASSKMLRVDSLETCDTGQKSDYRVTACKQFGLIRRATPWLGLSQTFLS</sequence>
<keyword evidence="2" id="KW-1185">Reference proteome</keyword>
<organism evidence="1 2">
    <name type="scientific">Pseudocercospora eumusae</name>
    <dbReference type="NCBI Taxonomy" id="321146"/>
    <lineage>
        <taxon>Eukaryota</taxon>
        <taxon>Fungi</taxon>
        <taxon>Dikarya</taxon>
        <taxon>Ascomycota</taxon>
        <taxon>Pezizomycotina</taxon>
        <taxon>Dothideomycetes</taxon>
        <taxon>Dothideomycetidae</taxon>
        <taxon>Mycosphaerellales</taxon>
        <taxon>Mycosphaerellaceae</taxon>
        <taxon>Pseudocercospora</taxon>
    </lineage>
</organism>
<dbReference type="AlphaFoldDB" id="A0A139GY36"/>
<proteinExistence type="predicted"/>
<protein>
    <submittedName>
        <fullName evidence="1">Uncharacterized protein</fullName>
    </submittedName>
</protein>
<evidence type="ECO:0000313" key="2">
    <source>
        <dbReference type="Proteomes" id="UP000070133"/>
    </source>
</evidence>
<name>A0A139GY36_9PEZI</name>
<reference evidence="1 2" key="1">
    <citation type="submission" date="2015-07" db="EMBL/GenBank/DDBJ databases">
        <title>Comparative genomics of the Sigatoka disease complex on banana suggests a link between parallel evolutionary changes in Pseudocercospora fijiensis and Pseudocercospora eumusae and increased virulence on the banana host.</title>
        <authorList>
            <person name="Chang T.-C."/>
            <person name="Salvucci A."/>
            <person name="Crous P.W."/>
            <person name="Stergiopoulos I."/>
        </authorList>
    </citation>
    <scope>NUCLEOTIDE SEQUENCE [LARGE SCALE GENOMIC DNA]</scope>
    <source>
        <strain evidence="1 2">CBS 114824</strain>
    </source>
</reference>
<dbReference type="EMBL" id="LFZN01000234">
    <property type="protein sequence ID" value="KXS95081.1"/>
    <property type="molecule type" value="Genomic_DNA"/>
</dbReference>
<gene>
    <name evidence="1" type="ORF">AC578_9582</name>
</gene>